<comment type="caution">
    <text evidence="4">The sequence shown here is derived from an EMBL/GenBank/DDBJ whole genome shotgun (WGS) entry which is preliminary data.</text>
</comment>
<dbReference type="InterPro" id="IPR001138">
    <property type="entry name" value="Zn2Cys6_DnaBD"/>
</dbReference>
<organism evidence="4 5">
    <name type="scientific">Dendryphion nanum</name>
    <dbReference type="NCBI Taxonomy" id="256645"/>
    <lineage>
        <taxon>Eukaryota</taxon>
        <taxon>Fungi</taxon>
        <taxon>Dikarya</taxon>
        <taxon>Ascomycota</taxon>
        <taxon>Pezizomycotina</taxon>
        <taxon>Dothideomycetes</taxon>
        <taxon>Pleosporomycetidae</taxon>
        <taxon>Pleosporales</taxon>
        <taxon>Torulaceae</taxon>
        <taxon>Dendryphion</taxon>
    </lineage>
</organism>
<dbReference type="GO" id="GO:0000976">
    <property type="term" value="F:transcription cis-regulatory region binding"/>
    <property type="evidence" value="ECO:0007669"/>
    <property type="project" value="TreeGrafter"/>
</dbReference>
<protein>
    <recommendedName>
        <fullName evidence="3">Zn(2)-C6 fungal-type domain-containing protein</fullName>
    </recommendedName>
</protein>
<keyword evidence="5" id="KW-1185">Reference proteome</keyword>
<dbReference type="GO" id="GO:0005634">
    <property type="term" value="C:nucleus"/>
    <property type="evidence" value="ECO:0007669"/>
    <property type="project" value="TreeGrafter"/>
</dbReference>
<dbReference type="OrthoDB" id="3251668at2759"/>
<evidence type="ECO:0000313" key="5">
    <source>
        <dbReference type="Proteomes" id="UP000700596"/>
    </source>
</evidence>
<dbReference type="AlphaFoldDB" id="A0A9P9IEI0"/>
<feature type="compositionally biased region" description="Polar residues" evidence="2">
    <location>
        <begin position="222"/>
        <end position="249"/>
    </location>
</feature>
<dbReference type="GO" id="GO:0008270">
    <property type="term" value="F:zinc ion binding"/>
    <property type="evidence" value="ECO:0007669"/>
    <property type="project" value="InterPro"/>
</dbReference>
<dbReference type="Pfam" id="PF00172">
    <property type="entry name" value="Zn_clus"/>
    <property type="match status" value="2"/>
</dbReference>
<feature type="domain" description="Zn(2)-C6 fungal-type" evidence="3">
    <location>
        <begin position="387"/>
        <end position="417"/>
    </location>
</feature>
<proteinExistence type="predicted"/>
<feature type="region of interest" description="Disordered" evidence="2">
    <location>
        <begin position="217"/>
        <end position="342"/>
    </location>
</feature>
<feature type="compositionally biased region" description="Polar residues" evidence="2">
    <location>
        <begin position="275"/>
        <end position="286"/>
    </location>
</feature>
<dbReference type="SUPFAM" id="SSF57701">
    <property type="entry name" value="Zn2/Cys6 DNA-binding domain"/>
    <property type="match status" value="2"/>
</dbReference>
<name>A0A9P9IEI0_9PLEO</name>
<evidence type="ECO:0000256" key="2">
    <source>
        <dbReference type="SAM" id="MobiDB-lite"/>
    </source>
</evidence>
<dbReference type="PANTHER" id="PTHR37534:SF47">
    <property type="entry name" value="ZN(2)-C6 FUNGAL-TYPE DOMAIN-CONTAINING PROTEIN"/>
    <property type="match status" value="1"/>
</dbReference>
<gene>
    <name evidence="4" type="ORF">B0J11DRAFT_552543</name>
</gene>
<dbReference type="PANTHER" id="PTHR37534">
    <property type="entry name" value="TRANSCRIPTIONAL ACTIVATOR PROTEIN UGA3"/>
    <property type="match status" value="1"/>
</dbReference>
<reference evidence="4" key="1">
    <citation type="journal article" date="2021" name="Nat. Commun.">
        <title>Genetic determinants of endophytism in the Arabidopsis root mycobiome.</title>
        <authorList>
            <person name="Mesny F."/>
            <person name="Miyauchi S."/>
            <person name="Thiergart T."/>
            <person name="Pickel B."/>
            <person name="Atanasova L."/>
            <person name="Karlsson M."/>
            <person name="Huettel B."/>
            <person name="Barry K.W."/>
            <person name="Haridas S."/>
            <person name="Chen C."/>
            <person name="Bauer D."/>
            <person name="Andreopoulos W."/>
            <person name="Pangilinan J."/>
            <person name="LaButti K."/>
            <person name="Riley R."/>
            <person name="Lipzen A."/>
            <person name="Clum A."/>
            <person name="Drula E."/>
            <person name="Henrissat B."/>
            <person name="Kohler A."/>
            <person name="Grigoriev I.V."/>
            <person name="Martin F.M."/>
            <person name="Hacquard S."/>
        </authorList>
    </citation>
    <scope>NUCLEOTIDE SEQUENCE</scope>
    <source>
        <strain evidence="4">MPI-CAGE-CH-0243</strain>
    </source>
</reference>
<dbReference type="EMBL" id="JAGMWT010000013">
    <property type="protein sequence ID" value="KAH7117811.1"/>
    <property type="molecule type" value="Genomic_DNA"/>
</dbReference>
<accession>A0A9P9IEI0</accession>
<evidence type="ECO:0000313" key="4">
    <source>
        <dbReference type="EMBL" id="KAH7117811.1"/>
    </source>
</evidence>
<dbReference type="PROSITE" id="PS50048">
    <property type="entry name" value="ZN2_CY6_FUNGAL_2"/>
    <property type="match status" value="2"/>
</dbReference>
<keyword evidence="1" id="KW-0539">Nucleus</keyword>
<dbReference type="SMART" id="SM00066">
    <property type="entry name" value="GAL4"/>
    <property type="match status" value="2"/>
</dbReference>
<dbReference type="GO" id="GO:0045944">
    <property type="term" value="P:positive regulation of transcription by RNA polymerase II"/>
    <property type="evidence" value="ECO:0007669"/>
    <property type="project" value="TreeGrafter"/>
</dbReference>
<evidence type="ECO:0000259" key="3">
    <source>
        <dbReference type="PROSITE" id="PS50048"/>
    </source>
</evidence>
<dbReference type="GO" id="GO:0000981">
    <property type="term" value="F:DNA-binding transcription factor activity, RNA polymerase II-specific"/>
    <property type="evidence" value="ECO:0007669"/>
    <property type="project" value="InterPro"/>
</dbReference>
<sequence>MKEFDDELDLRYHRGLQVQADAYYRCPTSESLDGALRNEIQKSSLSIIPIEVVTEFVFASTSTVTIPISQQGNLDELGFVPADVPQSIIIEHALCQEIEGKARLKTQRAIARSFTDIIQSIDGFKYSERHALNKDGSDGTRFKYICIDSWQNRDRKANVKKEKGVQNEIVDPEQLAARRKRGELPTYDCGGAIHIKFSIKRAAVNIVYKHNSIHRDIENRPCNKNSGRPSPSTEGIGKSQSIDTEPSDGTKSRKRKRAKGNIVEDTNDYGHRSLDMSTSLEAVKTSPSKKTRERKSIIELPRTSRSAQTKKKATKSPNKSRSSKIIEIRVPSPSPPPAKPIKGKACIRCREKRIQCNEAKPTCNQCQRGLWTCQYEQEGPRKRSRNGCLNCRQRRRKCGEEKPSCAHCLKIDDECEYGANG</sequence>
<dbReference type="Gene3D" id="4.10.240.10">
    <property type="entry name" value="Zn(2)-C6 fungal-type DNA-binding domain"/>
    <property type="match status" value="2"/>
</dbReference>
<feature type="domain" description="Zn(2)-C6 fungal-type" evidence="3">
    <location>
        <begin position="345"/>
        <end position="375"/>
    </location>
</feature>
<dbReference type="InterPro" id="IPR036864">
    <property type="entry name" value="Zn2-C6_fun-type_DNA-bd_sf"/>
</dbReference>
<dbReference type="Proteomes" id="UP000700596">
    <property type="component" value="Unassembled WGS sequence"/>
</dbReference>
<dbReference type="PROSITE" id="PS00463">
    <property type="entry name" value="ZN2_CY6_FUNGAL_1"/>
    <property type="match status" value="1"/>
</dbReference>
<evidence type="ECO:0000256" key="1">
    <source>
        <dbReference type="ARBA" id="ARBA00023242"/>
    </source>
</evidence>
<dbReference type="CDD" id="cd00067">
    <property type="entry name" value="GAL4"/>
    <property type="match status" value="2"/>
</dbReference>